<evidence type="ECO:0000313" key="7">
    <source>
        <dbReference type="Proteomes" id="UP000317010"/>
    </source>
</evidence>
<dbReference type="PANTHER" id="PTHR43630">
    <property type="entry name" value="POLY-BETA-1,6-N-ACETYL-D-GLUCOSAMINE SYNTHASE"/>
    <property type="match status" value="1"/>
</dbReference>
<keyword evidence="3 6" id="KW-0808">Transferase</keyword>
<dbReference type="InterPro" id="IPR029070">
    <property type="entry name" value="Chitinase_insertion_sf"/>
</dbReference>
<dbReference type="SUPFAM" id="SSF88713">
    <property type="entry name" value="Glycoside hydrolase/deacetylase"/>
    <property type="match status" value="1"/>
</dbReference>
<dbReference type="PROSITE" id="PS51677">
    <property type="entry name" value="NODB"/>
    <property type="match status" value="1"/>
</dbReference>
<reference evidence="6 7" key="1">
    <citation type="submission" date="2019-07" db="EMBL/GenBank/DDBJ databases">
        <title>Genomic Encyclopedia of Archaeal and Bacterial Type Strains, Phase II (KMG-II): from individual species to whole genera.</title>
        <authorList>
            <person name="Goeker M."/>
        </authorList>
    </citation>
    <scope>NUCLEOTIDE SEQUENCE [LARGE SCALE GENOMIC DNA]</scope>
    <source>
        <strain evidence="6 7">ATCC BAA-1854</strain>
    </source>
</reference>
<evidence type="ECO:0000256" key="4">
    <source>
        <dbReference type="SAM" id="Phobius"/>
    </source>
</evidence>
<keyword evidence="4" id="KW-1133">Transmembrane helix</keyword>
<dbReference type="InterPro" id="IPR002509">
    <property type="entry name" value="NODB_dom"/>
</dbReference>
<dbReference type="AlphaFoldDB" id="A0A562U3M3"/>
<comment type="caution">
    <text evidence="6">The sequence shown here is derived from an EMBL/GenBank/DDBJ whole genome shotgun (WGS) entry which is preliminary data.</text>
</comment>
<dbReference type="Gene3D" id="3.90.550.10">
    <property type="entry name" value="Spore Coat Polysaccharide Biosynthesis Protein SpsA, Chain A"/>
    <property type="match status" value="1"/>
</dbReference>
<protein>
    <submittedName>
        <fullName evidence="6">Cellulose synthase/poly-beta-1,6-N-acetylglucosamine synthase-like glycosyltransferase</fullName>
    </submittedName>
</protein>
<evidence type="ECO:0000256" key="1">
    <source>
        <dbReference type="ARBA" id="ARBA00006739"/>
    </source>
</evidence>
<evidence type="ECO:0000256" key="3">
    <source>
        <dbReference type="ARBA" id="ARBA00022679"/>
    </source>
</evidence>
<dbReference type="GO" id="GO:0008061">
    <property type="term" value="F:chitin binding"/>
    <property type="evidence" value="ECO:0007669"/>
    <property type="project" value="InterPro"/>
</dbReference>
<keyword evidence="2" id="KW-0328">Glycosyltransferase</keyword>
<evidence type="ECO:0000313" key="6">
    <source>
        <dbReference type="EMBL" id="TWI99934.1"/>
    </source>
</evidence>
<feature type="domain" description="NodB homology" evidence="5">
    <location>
        <begin position="487"/>
        <end position="676"/>
    </location>
</feature>
<dbReference type="InterPro" id="IPR017853">
    <property type="entry name" value="GH"/>
</dbReference>
<proteinExistence type="inferred from homology"/>
<dbReference type="Proteomes" id="UP000317010">
    <property type="component" value="Unassembled WGS sequence"/>
</dbReference>
<comment type="similarity">
    <text evidence="1">Belongs to the glycosyltransferase 2 family.</text>
</comment>
<dbReference type="Pfam" id="PF00535">
    <property type="entry name" value="Glycos_transf_2"/>
    <property type="match status" value="1"/>
</dbReference>
<dbReference type="InterPro" id="IPR001223">
    <property type="entry name" value="Glyco_hydro18_cat"/>
</dbReference>
<dbReference type="InterPro" id="IPR001173">
    <property type="entry name" value="Glyco_trans_2-like"/>
</dbReference>
<feature type="transmembrane region" description="Helical" evidence="4">
    <location>
        <begin position="1043"/>
        <end position="1064"/>
    </location>
</feature>
<feature type="transmembrane region" description="Helical" evidence="4">
    <location>
        <begin position="20"/>
        <end position="40"/>
    </location>
</feature>
<accession>A0A562U3M3</accession>
<evidence type="ECO:0000259" key="5">
    <source>
        <dbReference type="PROSITE" id="PS51677"/>
    </source>
</evidence>
<dbReference type="CDD" id="cd06423">
    <property type="entry name" value="CESA_like"/>
    <property type="match status" value="1"/>
</dbReference>
<keyword evidence="4" id="KW-0812">Transmembrane</keyword>
<sequence>MADKQVFQTDTPGRWIRFKWLSRVIIIVLACSVLAAVITVTSKQYPNLPNLNPVPKKLTKEELENLKKSKKYKDFKIDKAEIQKLAHTRHLHQLKRPNNKDRINAAFYRAWEPQAYNSLVQYISKLDMVVSEGFFISPGRDTMVANIDTGLINLNKKYHKPVLITLSNYVNYNNQKGGYDSKDVERIIKSKKLRTQFINNIAQQLTRHKFNGINLDFDEIKDINSKNYIAFENDLYKILHPKGFLVTQNVIPDDDAFNLERLQHVNDFLFVMAIDQHNEGSNAGDLSNQRWVEEILDRICTRIPSEKVILTIAGGAYDWPESSVGKPMGYAQAISIAQQNKSKITFDPTSANLHYTYFDLDSLEHTVYFTDAATNFNVIRMADDWATGGVALWRLGAEDPRLWTFFQKNLAIDSLRKTGIDIKKLTSVGLNNKIFYDGDGEVLDLVTTPTTGQINVQMDTTNFVITNQHYIKLPTRYVIRKYGYAPGKIVLTFDDGPDPDYTPRILDILKREHVPAAFFVVGSMAEKNIQILRREYDEGYEIGNHTFFHPDISTISVDRVKLELNATRKLIESVTGRSTILFRPPFNADAEPQTLAEVIPVAESRKQSYINIGESIDPWDWQPGVTADSIIARVIKQKDAGSMLLLHDAGGDTREETVKALPEIIHFFKSHGYKFTTIADVLGKTKADLMPPIKDDANSGVLGSLYNLLIQFYFYGNWFLLYLFLSAIFLAIGRVILIAILALRQYAENKKIDRVIVDKSKLPAVSIIVPGYNEEITALKTIESLLKTDYTDFEIIFVDDGSKDKTFDLVNNAYGNHPLVQVLTKPNGGKASALNFGISHAKNEFVVCIDADTQLKDDAIYHLMTYFTDDEIGAVAGTVKVGNENNFITLWQSIEYITAQNMDRRAFDLINSITVVPGAIGAFRKSAIYKAGGFTYDTLAEDCDLTMRILKQGFIVKNCAEAIAYTEAPETLNGLLKQRFRWSFGVMQSFWKNKDALFNKKYKFFGMLGMPNILIFQIILPLFSPLADLIMIIGLFGDKPGKILIYYVAFVLIDFLVAIIAFWMQKEDYKKLVYIIPQRFIWRQLMYYVLFKSVRKALKGELSGWGALKRTGNVVIKKDVTIEQQ</sequence>
<organism evidence="6 7">
    <name type="scientific">Mucilaginibacter frigoritolerans</name>
    <dbReference type="NCBI Taxonomy" id="652788"/>
    <lineage>
        <taxon>Bacteria</taxon>
        <taxon>Pseudomonadati</taxon>
        <taxon>Bacteroidota</taxon>
        <taxon>Sphingobacteriia</taxon>
        <taxon>Sphingobacteriales</taxon>
        <taxon>Sphingobacteriaceae</taxon>
        <taxon>Mucilaginibacter</taxon>
    </lineage>
</organism>
<dbReference type="InterPro" id="IPR011583">
    <property type="entry name" value="Chitinase_II/V-like_cat"/>
</dbReference>
<dbReference type="GO" id="GO:0016810">
    <property type="term" value="F:hydrolase activity, acting on carbon-nitrogen (but not peptide) bonds"/>
    <property type="evidence" value="ECO:0007669"/>
    <property type="project" value="InterPro"/>
</dbReference>
<keyword evidence="7" id="KW-1185">Reference proteome</keyword>
<dbReference type="SUPFAM" id="SSF51445">
    <property type="entry name" value="(Trans)glycosidases"/>
    <property type="match status" value="1"/>
</dbReference>
<dbReference type="GO" id="GO:0005975">
    <property type="term" value="P:carbohydrate metabolic process"/>
    <property type="evidence" value="ECO:0007669"/>
    <property type="project" value="InterPro"/>
</dbReference>
<evidence type="ECO:0000256" key="2">
    <source>
        <dbReference type="ARBA" id="ARBA00022676"/>
    </source>
</evidence>
<dbReference type="SMART" id="SM00636">
    <property type="entry name" value="Glyco_18"/>
    <property type="match status" value="1"/>
</dbReference>
<dbReference type="Gene3D" id="3.20.20.80">
    <property type="entry name" value="Glycosidases"/>
    <property type="match status" value="1"/>
</dbReference>
<dbReference type="RefSeq" id="WP_144912696.1">
    <property type="nucleotide sequence ID" value="NZ_VLLI01000006.1"/>
</dbReference>
<feature type="transmembrane region" description="Helical" evidence="4">
    <location>
        <begin position="718"/>
        <end position="743"/>
    </location>
</feature>
<keyword evidence="4" id="KW-0472">Membrane</keyword>
<dbReference type="InterPro" id="IPR029044">
    <property type="entry name" value="Nucleotide-diphossugar_trans"/>
</dbReference>
<dbReference type="GO" id="GO:0016757">
    <property type="term" value="F:glycosyltransferase activity"/>
    <property type="evidence" value="ECO:0007669"/>
    <property type="project" value="UniProtKB-KW"/>
</dbReference>
<dbReference type="CDD" id="cd10962">
    <property type="entry name" value="CE4_GT2-like"/>
    <property type="match status" value="1"/>
</dbReference>
<dbReference type="Gene3D" id="3.20.20.370">
    <property type="entry name" value="Glycoside hydrolase/deacetylase"/>
    <property type="match status" value="1"/>
</dbReference>
<dbReference type="Gene3D" id="3.10.50.10">
    <property type="match status" value="1"/>
</dbReference>
<dbReference type="Pfam" id="PF01522">
    <property type="entry name" value="Polysacc_deac_1"/>
    <property type="match status" value="1"/>
</dbReference>
<dbReference type="Pfam" id="PF00704">
    <property type="entry name" value="Glyco_hydro_18"/>
    <property type="match status" value="1"/>
</dbReference>
<dbReference type="SUPFAM" id="SSF53448">
    <property type="entry name" value="Nucleotide-diphospho-sugar transferases"/>
    <property type="match status" value="1"/>
</dbReference>
<dbReference type="OrthoDB" id="9766299at2"/>
<dbReference type="PANTHER" id="PTHR43630:SF1">
    <property type="entry name" value="POLY-BETA-1,6-N-ACETYL-D-GLUCOSAMINE SYNTHASE"/>
    <property type="match status" value="1"/>
</dbReference>
<gene>
    <name evidence="6" type="ORF">JN11_02350</name>
</gene>
<dbReference type="InterPro" id="IPR011330">
    <property type="entry name" value="Glyco_hydro/deAcase_b/a-brl"/>
</dbReference>
<dbReference type="EMBL" id="VLLI01000006">
    <property type="protein sequence ID" value="TWI99934.1"/>
    <property type="molecule type" value="Genomic_DNA"/>
</dbReference>
<name>A0A562U3M3_9SPHI</name>